<evidence type="ECO:0000313" key="2">
    <source>
        <dbReference type="EMBL" id="MFC3229051.1"/>
    </source>
</evidence>
<proteinExistence type="predicted"/>
<dbReference type="EC" id="3.5.1.4" evidence="2"/>
<organism evidence="2 3">
    <name type="scientific">Marinibaculum pumilum</name>
    <dbReference type="NCBI Taxonomy" id="1766165"/>
    <lineage>
        <taxon>Bacteria</taxon>
        <taxon>Pseudomonadati</taxon>
        <taxon>Pseudomonadota</taxon>
        <taxon>Alphaproteobacteria</taxon>
        <taxon>Rhodospirillales</taxon>
        <taxon>Rhodospirillaceae</taxon>
        <taxon>Marinibaculum</taxon>
    </lineage>
</organism>
<dbReference type="InterPro" id="IPR023631">
    <property type="entry name" value="Amidase_dom"/>
</dbReference>
<protein>
    <submittedName>
        <fullName evidence="2">Amidase</fullName>
        <ecNumber evidence="2">3.5.1.4</ecNumber>
    </submittedName>
</protein>
<dbReference type="InterPro" id="IPR052739">
    <property type="entry name" value="FAAH2"/>
</dbReference>
<dbReference type="PANTHER" id="PTHR43372">
    <property type="entry name" value="FATTY-ACID AMIDE HYDROLASE"/>
    <property type="match status" value="1"/>
</dbReference>
<dbReference type="SUPFAM" id="SSF75304">
    <property type="entry name" value="Amidase signature (AS) enzymes"/>
    <property type="match status" value="1"/>
</dbReference>
<evidence type="ECO:0000313" key="3">
    <source>
        <dbReference type="Proteomes" id="UP001595528"/>
    </source>
</evidence>
<dbReference type="PANTHER" id="PTHR43372:SF4">
    <property type="entry name" value="FATTY-ACID AMIDE HYDROLASE 2"/>
    <property type="match status" value="1"/>
</dbReference>
<dbReference type="EMBL" id="JBHRTR010000031">
    <property type="protein sequence ID" value="MFC3229051.1"/>
    <property type="molecule type" value="Genomic_DNA"/>
</dbReference>
<comment type="caution">
    <text evidence="2">The sequence shown here is derived from an EMBL/GenBank/DDBJ whole genome shotgun (WGS) entry which is preliminary data.</text>
</comment>
<keyword evidence="3" id="KW-1185">Reference proteome</keyword>
<reference evidence="3" key="1">
    <citation type="journal article" date="2019" name="Int. J. Syst. Evol. Microbiol.">
        <title>The Global Catalogue of Microorganisms (GCM) 10K type strain sequencing project: providing services to taxonomists for standard genome sequencing and annotation.</title>
        <authorList>
            <consortium name="The Broad Institute Genomics Platform"/>
            <consortium name="The Broad Institute Genome Sequencing Center for Infectious Disease"/>
            <person name="Wu L."/>
            <person name="Ma J."/>
        </authorList>
    </citation>
    <scope>NUCLEOTIDE SEQUENCE [LARGE SCALE GENOMIC DNA]</scope>
    <source>
        <strain evidence="3">KCTC 42964</strain>
    </source>
</reference>
<evidence type="ECO:0000259" key="1">
    <source>
        <dbReference type="Pfam" id="PF01425"/>
    </source>
</evidence>
<dbReference type="RefSeq" id="WP_379902872.1">
    <property type="nucleotide sequence ID" value="NZ_JBHRTR010000031.1"/>
</dbReference>
<dbReference type="Pfam" id="PF01425">
    <property type="entry name" value="Amidase"/>
    <property type="match status" value="1"/>
</dbReference>
<dbReference type="GO" id="GO:0004040">
    <property type="term" value="F:amidase activity"/>
    <property type="evidence" value="ECO:0007669"/>
    <property type="project" value="UniProtKB-EC"/>
</dbReference>
<dbReference type="Proteomes" id="UP001595528">
    <property type="component" value="Unassembled WGS sequence"/>
</dbReference>
<sequence>MSETAFRSATDLAGAIRRKEIGALELLDHYIARVDRHDPALNAVVVRDFDRARERAEAADAALARGEDWGPLHGLPMTVKESYNVAGLPTTWGVPEMKSNAARANALAVDRLLDAGAVIFGKTNVPYLLSDLQSYNAIYGTTNNPWDLTRGPGGSSGGGAAALAAGLTGLEMGSDIGGSIRNPAHFCGVYGHKPTWGILSPRGHALVDVLNPTDISVIGPLARSAEDLQLAVSLTVARDPLDAPGLKVDLKPPRARALKEMRVAVWRTDPIMPVGRAVAERLEHVVQAVRGAGAEVTEIERPPFDVDEAWEIYQFLLFAVLAARQPPERHAAMVREAEALAADDISDRAIMLRGSTCRFRDWAAYNERRARLRAHWAEFFRDVDILLAPICVVPAFPHQQQGEPAERKLDVDGNAASYWRHIFWAGITGVSLLPSTVFPAGLTGEGLPVGIQAVGPEYGDLTCMEFARLVGQVIGGFQPPPGYE</sequence>
<dbReference type="Gene3D" id="3.90.1300.10">
    <property type="entry name" value="Amidase signature (AS) domain"/>
    <property type="match status" value="1"/>
</dbReference>
<feature type="domain" description="Amidase" evidence="1">
    <location>
        <begin position="25"/>
        <end position="463"/>
    </location>
</feature>
<dbReference type="NCBIfam" id="NF004816">
    <property type="entry name" value="PRK06170.1"/>
    <property type="match status" value="1"/>
</dbReference>
<gene>
    <name evidence="2" type="ORF">ACFOGJ_17530</name>
</gene>
<accession>A0ABV7L313</accession>
<dbReference type="InterPro" id="IPR036928">
    <property type="entry name" value="AS_sf"/>
</dbReference>
<keyword evidence="2" id="KW-0378">Hydrolase</keyword>
<name>A0ABV7L313_9PROT</name>